<dbReference type="PANTHER" id="PTHR10030">
    <property type="entry name" value="ALPHA-L-FUCOSIDASE"/>
    <property type="match status" value="1"/>
</dbReference>
<dbReference type="InterPro" id="IPR057739">
    <property type="entry name" value="Glyco_hydro_29_N"/>
</dbReference>
<comment type="function">
    <text evidence="1">Alpha-L-fucosidase is responsible for hydrolyzing the alpha-1,6-linked fucose joined to the reducing-end N-acetylglucosamine of the carbohydrate moieties of glycoproteins.</text>
</comment>
<dbReference type="Pfam" id="PF01120">
    <property type="entry name" value="Alpha_L_fucos"/>
    <property type="match status" value="1"/>
</dbReference>
<dbReference type="SUPFAM" id="SSF51445">
    <property type="entry name" value="(Trans)glycosidases"/>
    <property type="match status" value="1"/>
</dbReference>
<sequence>MSRHIFLLLLVITCCFNCRTKEEDKQKEKKEEPEIVFEENWESLKQYEIPQWMKDAKFGIFIHWGPNSVAELHTDWYPRWMYSDKGVANPQTGKVVNGKPHPAVAYHKKKFGDQKEFGYKDLIPMWTMEKFDPKSWVELFKKSGAQYVVPVAEHHDGFALYKSSITPWNAVKMGPKRDVLKDLTDEIKKQGLICGVSSHLAFNYNFYNQQPYFDNSNPKYSDLYAPPHKIGDSVSADWLAKTWWPRTQEIIDKYNPDILWFDFYLDRPEFAPYHKKLAAYYYNSGLKRGKNVVLQTKNYKYESYKKGTHMLDLERSKMDNIKKEYWQTDTSIGKNSWYYTKNWIPKDANDLVADLVDIVSKNGCLLLNIGPRKDGIIPDDQKKILLDIGTWLKVNGEAVYGSTYYDVYGEGPTKTETGHLSEGKNKGFTQNDIRFTTNNGSLYATVLKTPTKDISIKYLTKSKLNIKSITLLGFDGKIEFEQSSEGTTIKLPEGVDLNYAWVFKIL</sequence>
<keyword evidence="10" id="KW-1185">Reference proteome</keyword>
<keyword evidence="6" id="KW-0326">Glycosidase</keyword>
<dbReference type="EC" id="3.2.1.51" evidence="3"/>
<dbReference type="Pfam" id="PF16757">
    <property type="entry name" value="Fucosidase_C"/>
    <property type="match status" value="1"/>
</dbReference>
<comment type="caution">
    <text evidence="9">The sequence shown here is derived from an EMBL/GenBank/DDBJ whole genome shotgun (WGS) entry which is preliminary data.</text>
</comment>
<dbReference type="InterPro" id="IPR016286">
    <property type="entry name" value="FUC_metazoa-typ"/>
</dbReference>
<dbReference type="Gene3D" id="3.20.20.80">
    <property type="entry name" value="Glycosidases"/>
    <property type="match status" value="1"/>
</dbReference>
<dbReference type="EMBL" id="RBIQ01000008">
    <property type="protein sequence ID" value="RKR13227.1"/>
    <property type="molecule type" value="Genomic_DNA"/>
</dbReference>
<name>A0A495EBF3_9FLAO</name>
<dbReference type="InterPro" id="IPR031919">
    <property type="entry name" value="Fucosidase_C"/>
</dbReference>
<evidence type="ECO:0000256" key="1">
    <source>
        <dbReference type="ARBA" id="ARBA00004071"/>
    </source>
</evidence>
<dbReference type="Gene3D" id="2.60.40.1180">
    <property type="entry name" value="Golgi alpha-mannosidase II"/>
    <property type="match status" value="1"/>
</dbReference>
<evidence type="ECO:0000256" key="2">
    <source>
        <dbReference type="ARBA" id="ARBA00007951"/>
    </source>
</evidence>
<evidence type="ECO:0000313" key="10">
    <source>
        <dbReference type="Proteomes" id="UP000269412"/>
    </source>
</evidence>
<gene>
    <name evidence="9" type="ORF">CLV91_1942</name>
</gene>
<dbReference type="InterPro" id="IPR000933">
    <property type="entry name" value="Glyco_hydro_29"/>
</dbReference>
<keyword evidence="5" id="KW-0378">Hydrolase</keyword>
<feature type="domain" description="Glycoside hydrolase family 29 N-terminal" evidence="7">
    <location>
        <begin position="29"/>
        <end position="397"/>
    </location>
</feature>
<dbReference type="SMART" id="SM00812">
    <property type="entry name" value="Alpha_L_fucos"/>
    <property type="match status" value="1"/>
</dbReference>
<keyword evidence="4" id="KW-0732">Signal</keyword>
<evidence type="ECO:0000256" key="4">
    <source>
        <dbReference type="ARBA" id="ARBA00022729"/>
    </source>
</evidence>
<evidence type="ECO:0000256" key="6">
    <source>
        <dbReference type="ARBA" id="ARBA00023295"/>
    </source>
</evidence>
<evidence type="ECO:0000259" key="8">
    <source>
        <dbReference type="Pfam" id="PF16757"/>
    </source>
</evidence>
<dbReference type="GO" id="GO:0016139">
    <property type="term" value="P:glycoside catabolic process"/>
    <property type="evidence" value="ECO:0007669"/>
    <property type="project" value="TreeGrafter"/>
</dbReference>
<comment type="similarity">
    <text evidence="2">Belongs to the glycosyl hydrolase 29 family.</text>
</comment>
<evidence type="ECO:0000259" key="7">
    <source>
        <dbReference type="Pfam" id="PF01120"/>
    </source>
</evidence>
<dbReference type="PIRSF" id="PIRSF001092">
    <property type="entry name" value="Alpha-L-fucosidase"/>
    <property type="match status" value="1"/>
</dbReference>
<organism evidence="9 10">
    <name type="scientific">Maribacter vaceletii</name>
    <dbReference type="NCBI Taxonomy" id="1206816"/>
    <lineage>
        <taxon>Bacteria</taxon>
        <taxon>Pseudomonadati</taxon>
        <taxon>Bacteroidota</taxon>
        <taxon>Flavobacteriia</taxon>
        <taxon>Flavobacteriales</taxon>
        <taxon>Flavobacteriaceae</taxon>
        <taxon>Maribacter</taxon>
    </lineage>
</organism>
<dbReference type="InterPro" id="IPR017853">
    <property type="entry name" value="GH"/>
</dbReference>
<protein>
    <recommendedName>
        <fullName evidence="3">alpha-L-fucosidase</fullName>
        <ecNumber evidence="3">3.2.1.51</ecNumber>
    </recommendedName>
</protein>
<dbReference type="GO" id="GO:0004560">
    <property type="term" value="F:alpha-L-fucosidase activity"/>
    <property type="evidence" value="ECO:0007669"/>
    <property type="project" value="InterPro"/>
</dbReference>
<dbReference type="Proteomes" id="UP000269412">
    <property type="component" value="Unassembled WGS sequence"/>
</dbReference>
<dbReference type="RefSeq" id="WP_121066993.1">
    <property type="nucleotide sequence ID" value="NZ_RBIQ01000008.1"/>
</dbReference>
<evidence type="ECO:0000313" key="9">
    <source>
        <dbReference type="EMBL" id="RKR13227.1"/>
    </source>
</evidence>
<dbReference type="OrthoDB" id="1095333at2"/>
<dbReference type="PRINTS" id="PR00741">
    <property type="entry name" value="GLHYDRLASE29"/>
</dbReference>
<accession>A0A495EBF3</accession>
<proteinExistence type="inferred from homology"/>
<reference evidence="9 10" key="1">
    <citation type="submission" date="2018-10" db="EMBL/GenBank/DDBJ databases">
        <title>Genomic Encyclopedia of Archaeal and Bacterial Type Strains, Phase II (KMG-II): from individual species to whole genera.</title>
        <authorList>
            <person name="Goeker M."/>
        </authorList>
    </citation>
    <scope>NUCLEOTIDE SEQUENCE [LARGE SCALE GENOMIC DNA]</scope>
    <source>
        <strain evidence="9 10">DSM 25230</strain>
    </source>
</reference>
<dbReference type="InterPro" id="IPR013780">
    <property type="entry name" value="Glyco_hydro_b"/>
</dbReference>
<dbReference type="PANTHER" id="PTHR10030:SF37">
    <property type="entry name" value="ALPHA-L-FUCOSIDASE-RELATED"/>
    <property type="match status" value="1"/>
</dbReference>
<evidence type="ECO:0000256" key="5">
    <source>
        <dbReference type="ARBA" id="ARBA00022801"/>
    </source>
</evidence>
<dbReference type="GO" id="GO:0006004">
    <property type="term" value="P:fucose metabolic process"/>
    <property type="evidence" value="ECO:0007669"/>
    <property type="project" value="InterPro"/>
</dbReference>
<evidence type="ECO:0000256" key="3">
    <source>
        <dbReference type="ARBA" id="ARBA00012662"/>
    </source>
</evidence>
<feature type="domain" description="Alpha-L-fucosidase C-terminal" evidence="8">
    <location>
        <begin position="429"/>
        <end position="505"/>
    </location>
</feature>
<dbReference type="GO" id="GO:0005764">
    <property type="term" value="C:lysosome"/>
    <property type="evidence" value="ECO:0007669"/>
    <property type="project" value="TreeGrafter"/>
</dbReference>
<dbReference type="AlphaFoldDB" id="A0A495EBF3"/>